<organism evidence="3 4">
    <name type="scientific">Paragonimus heterotremus</name>
    <dbReference type="NCBI Taxonomy" id="100268"/>
    <lineage>
        <taxon>Eukaryota</taxon>
        <taxon>Metazoa</taxon>
        <taxon>Spiralia</taxon>
        <taxon>Lophotrochozoa</taxon>
        <taxon>Platyhelminthes</taxon>
        <taxon>Trematoda</taxon>
        <taxon>Digenea</taxon>
        <taxon>Plagiorchiida</taxon>
        <taxon>Troglotremata</taxon>
        <taxon>Troglotrematidae</taxon>
        <taxon>Paragonimus</taxon>
    </lineage>
</organism>
<sequence length="1732" mass="191574">MQVDSLSLGIVKSVSKFNVDVCLPNGEIGRVNIYDISDKYSELLKEMVASGQMSNDVASLEDMFFVGQSVRCFIKKRASSLSNDRQHISSSKHLAEISLNPKLVNKDISKKHLRMHTIFTGAIQTGEDHGYIIDSGINGLQCFLPYDGLHKKFPLGSLVLVCPHVTDTLNFLASGMSRILEVTTDFGGPSDVVLSDSVPVHFSSLLPGLWVRAVVFKRISSTIIAKFADHLITISRAHYNGSEEDYPLNMEVIVCLIVVDPGTKQIIGSLLPHLLPTAASTENQPTLASVASIGTRLSDCPILRVDKRTLHLTVPGSSFRVVVRKGHVPAKLADDNLKSKFTVGQKVTCRVIDHDLLENVVIATMKKKLLQLPFLSIDELSPGDKLTAVVNRFTKTGIVVRVEDRLNGLIPYLHLADMPLKRPAEKFSRGEKISCRVLSLDHSANKLLLTAKRGLVESTCPLFGSKDMYDWLENRGAKETLFAAFVVKVSERGLLLAGLQDLRAWLPRRETGLGPDDVLEATYFRGQVLRVRIIHRLDRSRSTDSHTDKENAARSEFLVSLKLKSTSEPSGKSQKLQFSSVQIGQVFQAKVTKVQQTGLIVDLHSTESTDSAPSPTIGSAFLGFDQLSDSETNQALFAQYMHNVKSGSWLDFDGTPRSVVVINKAANTLIVSARPTLVQSARARQQQLQQQSTAHTEPLDSDHVDEHVGFVGDFSDLRVGSQWFAWVLNHVDYGIFVQFPVGVRGLAPTRLLSDNVAPKHVNWTELFPSGATVIAKVVELAPSEKRRCLVSLRMMDTYFAEEHYVDLAIRSLNAWLIELDWIARKHGSFSGFQIGDRVEFRVTSVDTVVAVGEATKAHFSNSTLKNVQWTAAVAYLCNAEGVQCTPDTKYEGIICFVDHMESRLEVALSTWLLNAVKNRKENAASALKLGQKISSVTVALRPRDMAVVALRGHAAGCFGIVPARRTFNDVLGGNAWALGQRNRVTVRQAFERGGSTSVLHLCTLSIYDPIVAPVGLPGQVKSATSISSNVSDQLANIASSFDLVPGARISGLRLNRVVGKIAFFQLPNSTTQNVFCHLINVAQTAKEVRAFQLRPPSSGTVMQSTATVLRSATENQRNTSRSRGLLQSHLAEVSFLEFWKRRKPVVGVPTDGFIKIRSPAGLLVSLTHTDDMLVPFSPELQGRIRTAELRFRVGDHLCVRPLRMIDDRLVGELVLADDSRAEQDIPSIDVLAEATNELLKYVTEKISKKQKYLELRRAHAVGRELKFINHCPDTCDPLVGTKRPKDNVDENSPPPKRKKSPGTNSPTKSVTSDPLSDSIEGELKRLREQCEVTATTDITPSEEETTCDKQSQSGLSTAIDTTSWVIAEPELISRYAKFMLPANFESTDEFMEQDSIMVAQNDDDTTDSVAFDTSKASLATSEWKLRETELRNAMLAALTSEQHCLPKGHLRPTTTEEFELAVRNAPASAACWTAYMTHVLSSGRCGQRDLFEARVIAERGLRAITSSGGLDCTEQDAQHARLLSFLLVMEAKELERCNQQQSQLSTVCGSDPVLEMGEQANRLSNVLTRLVNLNQAPFIRRAIDTLTDIGQFDRAEELARKLIKSNPGDMDRWLSLIKVRFRAGRLAAAREAQRNGACILRAVHLPRFLTSSARLEFEFGDSDRAISLFREQLAAHPKQRMIYEEFIKLLLLAGKSNEAKQLLEKAKESLKSHDYERLRALFAKQTALKTSN</sequence>
<protein>
    <submittedName>
        <fullName evidence="3">S1 RNA binding domain protein</fullName>
    </submittedName>
</protein>
<reference evidence="3" key="1">
    <citation type="submission" date="2019-05" db="EMBL/GenBank/DDBJ databases">
        <title>Annotation for the trematode Paragonimus heterotremus.</title>
        <authorList>
            <person name="Choi Y.-J."/>
        </authorList>
    </citation>
    <scope>NUCLEOTIDE SEQUENCE</scope>
    <source>
        <strain evidence="3">LC</strain>
    </source>
</reference>
<dbReference type="Gene3D" id="1.25.40.10">
    <property type="entry name" value="Tetratricopeptide repeat domain"/>
    <property type="match status" value="1"/>
</dbReference>
<evidence type="ECO:0000259" key="2">
    <source>
        <dbReference type="PROSITE" id="PS50126"/>
    </source>
</evidence>
<dbReference type="InterPro" id="IPR012340">
    <property type="entry name" value="NA-bd_OB-fold"/>
</dbReference>
<feature type="compositionally biased region" description="Polar residues" evidence="1">
    <location>
        <begin position="1301"/>
        <end position="1315"/>
    </location>
</feature>
<dbReference type="PANTHER" id="PTHR23270:SF10">
    <property type="entry name" value="PROTEIN RRP5 HOMOLOG"/>
    <property type="match status" value="1"/>
</dbReference>
<dbReference type="OrthoDB" id="412781at2759"/>
<dbReference type="InterPro" id="IPR057302">
    <property type="entry name" value="Rrp5_S1"/>
</dbReference>
<dbReference type="GO" id="GO:0006364">
    <property type="term" value="P:rRNA processing"/>
    <property type="evidence" value="ECO:0007669"/>
    <property type="project" value="InterPro"/>
</dbReference>
<dbReference type="Pfam" id="PF23459">
    <property type="entry name" value="S1_RRP5"/>
    <property type="match status" value="1"/>
</dbReference>
<dbReference type="SMART" id="SM00316">
    <property type="entry name" value="S1"/>
    <property type="match status" value="4"/>
</dbReference>
<gene>
    <name evidence="3" type="ORF">PHET_04916</name>
</gene>
<evidence type="ECO:0000256" key="1">
    <source>
        <dbReference type="SAM" id="MobiDB-lite"/>
    </source>
</evidence>
<dbReference type="SUPFAM" id="SSF50249">
    <property type="entry name" value="Nucleic acid-binding proteins"/>
    <property type="match status" value="3"/>
</dbReference>
<dbReference type="GO" id="GO:0032040">
    <property type="term" value="C:small-subunit processome"/>
    <property type="evidence" value="ECO:0007669"/>
    <property type="project" value="TreeGrafter"/>
</dbReference>
<evidence type="ECO:0000313" key="4">
    <source>
        <dbReference type="Proteomes" id="UP000748531"/>
    </source>
</evidence>
<dbReference type="EMBL" id="LUCH01002368">
    <property type="protein sequence ID" value="KAF5401589.1"/>
    <property type="molecule type" value="Genomic_DNA"/>
</dbReference>
<dbReference type="SUPFAM" id="SSF48452">
    <property type="entry name" value="TPR-like"/>
    <property type="match status" value="1"/>
</dbReference>
<comment type="caution">
    <text evidence="3">The sequence shown here is derived from an EMBL/GenBank/DDBJ whole genome shotgun (WGS) entry which is preliminary data.</text>
</comment>
<dbReference type="Gene3D" id="2.40.50.140">
    <property type="entry name" value="Nucleic acid-binding proteins"/>
    <property type="match status" value="2"/>
</dbReference>
<evidence type="ECO:0000313" key="3">
    <source>
        <dbReference type="EMBL" id="KAF5401589.1"/>
    </source>
</evidence>
<dbReference type="GO" id="GO:0003723">
    <property type="term" value="F:RNA binding"/>
    <property type="evidence" value="ECO:0007669"/>
    <property type="project" value="TreeGrafter"/>
</dbReference>
<keyword evidence="4" id="KW-1185">Reference proteome</keyword>
<dbReference type="PANTHER" id="PTHR23270">
    <property type="entry name" value="PROGRAMMED CELL DEATH PROTEIN 11 PRE-RRNA PROCESSING PROTEIN RRP5"/>
    <property type="match status" value="1"/>
</dbReference>
<dbReference type="PROSITE" id="PS50126">
    <property type="entry name" value="S1"/>
    <property type="match status" value="2"/>
</dbReference>
<feature type="domain" description="S1 motif" evidence="2">
    <location>
        <begin position="720"/>
        <end position="793"/>
    </location>
</feature>
<feature type="domain" description="S1 motif" evidence="2">
    <location>
        <begin position="383"/>
        <end position="452"/>
    </location>
</feature>
<dbReference type="InterPro" id="IPR045209">
    <property type="entry name" value="Rrp5"/>
</dbReference>
<dbReference type="FunFam" id="2.40.50.140:FF:000103">
    <property type="entry name" value="protein RRP5 homolog"/>
    <property type="match status" value="1"/>
</dbReference>
<proteinExistence type="predicted"/>
<feature type="region of interest" description="Disordered" evidence="1">
    <location>
        <begin position="1278"/>
        <end position="1319"/>
    </location>
</feature>
<accession>A0A8J4WIR9</accession>
<feature type="region of interest" description="Disordered" evidence="1">
    <location>
        <begin position="1333"/>
        <end position="1354"/>
    </location>
</feature>
<dbReference type="Proteomes" id="UP000748531">
    <property type="component" value="Unassembled WGS sequence"/>
</dbReference>
<dbReference type="InterPro" id="IPR011990">
    <property type="entry name" value="TPR-like_helical_dom_sf"/>
</dbReference>
<name>A0A8J4WIR9_9TREM</name>
<dbReference type="InterPro" id="IPR003029">
    <property type="entry name" value="S1_domain"/>
</dbReference>